<comment type="pathway">
    <text evidence="3">Amino-acid biosynthesis; L-leucine biosynthesis; L-leucine from 3-methyl-2-oxobutanoate: step 2/4.</text>
</comment>
<dbReference type="GO" id="GO:0009098">
    <property type="term" value="P:L-leucine biosynthetic process"/>
    <property type="evidence" value="ECO:0007669"/>
    <property type="project" value="UniProtKB-KW"/>
</dbReference>
<dbReference type="RefSeq" id="WP_250598333.1">
    <property type="nucleotide sequence ID" value="NZ_JAKRVY010000011.1"/>
</dbReference>
<evidence type="ECO:0000256" key="3">
    <source>
        <dbReference type="ARBA" id="ARBA00004729"/>
    </source>
</evidence>
<dbReference type="CDD" id="cd01577">
    <property type="entry name" value="IPMI_Swivel"/>
    <property type="match status" value="1"/>
</dbReference>
<protein>
    <recommendedName>
        <fullName evidence="7">3-isopropylmalate dehydratase</fullName>
        <ecNumber evidence="7">4.2.1.33</ecNumber>
    </recommendedName>
</protein>
<reference evidence="14 15" key="1">
    <citation type="journal article" date="2022" name="Syst. Appl. Microbiol.">
        <title>Natronocalculus amylovorans gen. nov., sp. nov., and Natranaeroarchaeum aerophilus sp. nov., dominant culturable amylolytic natronoarchaea from hypersaline soda lakes in southwestern Siberia.</title>
        <authorList>
            <person name="Sorokin D.Y."/>
            <person name="Elcheninov A.G."/>
            <person name="Khizhniak T.V."/>
            <person name="Koenen M."/>
            <person name="Bale N.J."/>
            <person name="Damste J.S.S."/>
            <person name="Kublanov I.V."/>
        </authorList>
    </citation>
    <scope>NUCLEOTIDE SEQUENCE [LARGE SCALE GENOMIC DNA]</scope>
    <source>
        <strain evidence="14 15">AArc-St1-1</strain>
    </source>
</reference>
<evidence type="ECO:0000256" key="8">
    <source>
        <dbReference type="ARBA" id="ARBA00022430"/>
    </source>
</evidence>
<evidence type="ECO:0000256" key="11">
    <source>
        <dbReference type="ARBA" id="ARBA00023304"/>
    </source>
</evidence>
<evidence type="ECO:0000256" key="10">
    <source>
        <dbReference type="ARBA" id="ARBA00023239"/>
    </source>
</evidence>
<evidence type="ECO:0000313" key="14">
    <source>
        <dbReference type="EMBL" id="MCL9815001.1"/>
    </source>
</evidence>
<evidence type="ECO:0000256" key="5">
    <source>
        <dbReference type="ARBA" id="ARBA00009869"/>
    </source>
</evidence>
<comment type="function">
    <text evidence="2">Catalyzes the isomerization between 2-isopropylmalate and 3-isopropylmalate, via the formation of 2-isopropylmaleate.</text>
</comment>
<dbReference type="Gene3D" id="3.20.19.10">
    <property type="entry name" value="Aconitase, domain 4"/>
    <property type="match status" value="1"/>
</dbReference>
<dbReference type="Pfam" id="PF00694">
    <property type="entry name" value="Aconitase_C"/>
    <property type="match status" value="1"/>
</dbReference>
<comment type="similarity">
    <text evidence="5">Belongs to the LeuD family. LeuD type 2 subfamily.</text>
</comment>
<dbReference type="Proteomes" id="UP001202674">
    <property type="component" value="Unassembled WGS sequence"/>
</dbReference>
<evidence type="ECO:0000256" key="2">
    <source>
        <dbReference type="ARBA" id="ARBA00002695"/>
    </source>
</evidence>
<keyword evidence="15" id="KW-1185">Reference proteome</keyword>
<feature type="domain" description="Aconitase A/isopropylmalate dehydratase small subunit swivel" evidence="13">
    <location>
        <begin position="11"/>
        <end position="126"/>
    </location>
</feature>
<dbReference type="NCBIfam" id="NF002458">
    <property type="entry name" value="PRK01641.1"/>
    <property type="match status" value="1"/>
</dbReference>
<dbReference type="AlphaFoldDB" id="A0AAE3FTS7"/>
<dbReference type="InterPro" id="IPR004431">
    <property type="entry name" value="3-IsopropMal_deHydase_ssu"/>
</dbReference>
<comment type="subunit">
    <text evidence="6">Heterodimer of LeuC and LeuD.</text>
</comment>
<evidence type="ECO:0000256" key="12">
    <source>
        <dbReference type="SAM" id="MobiDB-lite"/>
    </source>
</evidence>
<dbReference type="GO" id="GO:0003861">
    <property type="term" value="F:3-isopropylmalate dehydratase activity"/>
    <property type="evidence" value="ECO:0007669"/>
    <property type="project" value="UniProtKB-EC"/>
</dbReference>
<dbReference type="EMBL" id="JAKRVY010000011">
    <property type="protein sequence ID" value="MCL9815001.1"/>
    <property type="molecule type" value="Genomic_DNA"/>
</dbReference>
<dbReference type="InterPro" id="IPR000573">
    <property type="entry name" value="AconitaseA/IPMdHydase_ssu_swvl"/>
</dbReference>
<dbReference type="PANTHER" id="PTHR43345">
    <property type="entry name" value="3-ISOPROPYLMALATE DEHYDRATASE SMALL SUBUNIT 2-RELATED-RELATED"/>
    <property type="match status" value="1"/>
</dbReference>
<evidence type="ECO:0000256" key="7">
    <source>
        <dbReference type="ARBA" id="ARBA00011998"/>
    </source>
</evidence>
<evidence type="ECO:0000256" key="9">
    <source>
        <dbReference type="ARBA" id="ARBA00022605"/>
    </source>
</evidence>
<keyword evidence="10 14" id="KW-0456">Lyase</keyword>
<dbReference type="InterPro" id="IPR050075">
    <property type="entry name" value="LeuD"/>
</dbReference>
<dbReference type="NCBIfam" id="TIGR00171">
    <property type="entry name" value="leuD"/>
    <property type="match status" value="1"/>
</dbReference>
<keyword evidence="11" id="KW-0100">Branched-chain amino acid biosynthesis</keyword>
<gene>
    <name evidence="14" type="primary">leuD</name>
    <name evidence="14" type="ORF">AArcSt11_15195</name>
</gene>
<dbReference type="EC" id="4.2.1.33" evidence="7"/>
<evidence type="ECO:0000259" key="13">
    <source>
        <dbReference type="Pfam" id="PF00694"/>
    </source>
</evidence>
<name>A0AAE3FTS7_9EURY</name>
<accession>A0AAE3FTS7</accession>
<feature type="region of interest" description="Disordered" evidence="12">
    <location>
        <begin position="1"/>
        <end position="22"/>
    </location>
</feature>
<proteinExistence type="inferred from homology"/>
<dbReference type="InterPro" id="IPR033940">
    <property type="entry name" value="IPMI_Swivel"/>
</dbReference>
<evidence type="ECO:0000256" key="4">
    <source>
        <dbReference type="ARBA" id="ARBA00009845"/>
    </source>
</evidence>
<comment type="similarity">
    <text evidence="4">Belongs to the LeuD family. LeuD type 1 subfamily.</text>
</comment>
<dbReference type="SUPFAM" id="SSF52016">
    <property type="entry name" value="LeuD/IlvD-like"/>
    <property type="match status" value="1"/>
</dbReference>
<dbReference type="InterPro" id="IPR015928">
    <property type="entry name" value="Aconitase/3IPM_dehydase_swvl"/>
</dbReference>
<keyword evidence="8" id="KW-0432">Leucine biosynthesis</keyword>
<evidence type="ECO:0000313" key="15">
    <source>
        <dbReference type="Proteomes" id="UP001202674"/>
    </source>
</evidence>
<sequence>MTDAVEPIPSVESVTGTGIPIRGDDIDTDQILPSRFMKVVTFEGLGEFSFFDKRFDRDDNPKDHPMNEDRFRDASVMVVNGNFGCGSSREHAPQALLRWGIDAIIGESFAEIFSGNCLALGIPTVTADAKTIDHLQEWVKGHPREEITVDVADRTVSYGEHTATVTVDDVQHEALVDGTWDMTALLRSDSDAIERTVAQLPYVPQR</sequence>
<comment type="catalytic activity">
    <reaction evidence="1">
        <text>(2R,3S)-3-isopropylmalate = (2S)-2-isopropylmalate</text>
        <dbReference type="Rhea" id="RHEA:32287"/>
        <dbReference type="ChEBI" id="CHEBI:1178"/>
        <dbReference type="ChEBI" id="CHEBI:35121"/>
        <dbReference type="EC" id="4.2.1.33"/>
    </reaction>
</comment>
<evidence type="ECO:0000256" key="6">
    <source>
        <dbReference type="ARBA" id="ARBA00011271"/>
    </source>
</evidence>
<organism evidence="14 15">
    <name type="scientific">Natranaeroarchaeum aerophilus</name>
    <dbReference type="NCBI Taxonomy" id="2917711"/>
    <lineage>
        <taxon>Archaea</taxon>
        <taxon>Methanobacteriati</taxon>
        <taxon>Methanobacteriota</taxon>
        <taxon>Stenosarchaea group</taxon>
        <taxon>Halobacteria</taxon>
        <taxon>Halobacteriales</taxon>
        <taxon>Natronoarchaeaceae</taxon>
        <taxon>Natranaeroarchaeum</taxon>
    </lineage>
</organism>
<evidence type="ECO:0000256" key="1">
    <source>
        <dbReference type="ARBA" id="ARBA00000491"/>
    </source>
</evidence>
<dbReference type="PANTHER" id="PTHR43345:SF5">
    <property type="entry name" value="3-ISOPROPYLMALATE DEHYDRATASE SMALL SUBUNIT"/>
    <property type="match status" value="1"/>
</dbReference>
<keyword evidence="9" id="KW-0028">Amino-acid biosynthesis</keyword>
<dbReference type="GO" id="GO:0009316">
    <property type="term" value="C:3-isopropylmalate dehydratase complex"/>
    <property type="evidence" value="ECO:0007669"/>
    <property type="project" value="InterPro"/>
</dbReference>
<comment type="caution">
    <text evidence="14">The sequence shown here is derived from an EMBL/GenBank/DDBJ whole genome shotgun (WGS) entry which is preliminary data.</text>
</comment>